<keyword evidence="4 5" id="KW-0269">Exonuclease</keyword>
<dbReference type="GO" id="GO:0009318">
    <property type="term" value="C:exodeoxyribonuclease VII complex"/>
    <property type="evidence" value="ECO:0007669"/>
    <property type="project" value="UniProtKB-UniRule"/>
</dbReference>
<dbReference type="GO" id="GO:0003676">
    <property type="term" value="F:nucleic acid binding"/>
    <property type="evidence" value="ECO:0007669"/>
    <property type="project" value="InterPro"/>
</dbReference>
<dbReference type="Pfam" id="PF02601">
    <property type="entry name" value="Exonuc_VII_L"/>
    <property type="match status" value="1"/>
</dbReference>
<evidence type="ECO:0000256" key="4">
    <source>
        <dbReference type="ARBA" id="ARBA00022839"/>
    </source>
</evidence>
<keyword evidence="3 5" id="KW-0378">Hydrolase</keyword>
<dbReference type="RefSeq" id="WP_214360617.1">
    <property type="nucleotide sequence ID" value="NZ_JAEKFT010000005.1"/>
</dbReference>
<comment type="subcellular location">
    <subcellularLocation>
        <location evidence="5 6">Cytoplasm</location>
    </subcellularLocation>
</comment>
<evidence type="ECO:0000313" key="9">
    <source>
        <dbReference type="EMBL" id="MBT0960866.1"/>
    </source>
</evidence>
<accession>A0A944HC47</accession>
<evidence type="ECO:0000259" key="8">
    <source>
        <dbReference type="Pfam" id="PF13742"/>
    </source>
</evidence>
<feature type="domain" description="Exonuclease VII large subunit C-terminal" evidence="7">
    <location>
        <begin position="131"/>
        <end position="445"/>
    </location>
</feature>
<dbReference type="Proteomes" id="UP000694660">
    <property type="component" value="Unassembled WGS sequence"/>
</dbReference>
<dbReference type="PANTHER" id="PTHR30008:SF0">
    <property type="entry name" value="EXODEOXYRIBONUCLEASE 7 LARGE SUBUNIT"/>
    <property type="match status" value="1"/>
</dbReference>
<reference evidence="10" key="1">
    <citation type="journal article" date="2022" name="ISME J.">
        <title>Genetic and phylogenetic analysis of dissimilatory iodate-reducing bacteria identifies potential niches across the world's oceans.</title>
        <authorList>
            <person name="Reyes-Umana V."/>
            <person name="Henning Z."/>
            <person name="Lee K."/>
            <person name="Barnum T.P."/>
            <person name="Coates J.D."/>
        </authorList>
    </citation>
    <scope>NUCLEOTIDE SEQUENCE [LARGE SCALE GENOMIC DNA]</scope>
    <source>
        <strain evidence="10">IR12</strain>
    </source>
</reference>
<name>A0A944HC47_DENI1</name>
<evidence type="ECO:0000256" key="5">
    <source>
        <dbReference type="HAMAP-Rule" id="MF_00378"/>
    </source>
</evidence>
<dbReference type="InterPro" id="IPR025824">
    <property type="entry name" value="OB-fold_nuc-bd_dom"/>
</dbReference>
<comment type="catalytic activity">
    <reaction evidence="5 6">
        <text>Exonucleolytic cleavage in either 5'- to 3'- or 3'- to 5'-direction to yield nucleoside 5'-phosphates.</text>
        <dbReference type="EC" id="3.1.11.6"/>
    </reaction>
</comment>
<sequence>MEIPLTPPDSPPMTLSVSELNRLARETLETAFPPLWVRGELSNLTHAPSGHVYFTLKDAAAQVRCTLWRSRAQRLGLTLRAGMQVELRGQLTLYEARGDYQLSVESVREAGVGHLFDAFVRLKAKLDAEGLFSAEHKRPVPTYPRGVAIVTSPQAAALKDVCASFARRAPHLPLLLLPTPVQGDGAGARIAAALDRIAALAPTRALDVVLLVRGGGSIEDLWAFNDEVVARAIRRCPLPVICGVGHETDFTIADFAADLRAPTPTAAAELASAGFHAAAGELAQLHAGLRRALQRRIDAAHQRLDRVAVRLTHPRQRLASSRETLRNLERRLALAMDRHRQRLAQQCAHLAARLGARRPAPARYRPELIALQAALQRGMGRQLAQRHQHLDALAAHLTHLNPEAVLARGYSITRDDGGRILRDATAAPVGAAISVQLHRGSIDAQVTAQNTTPETD</sequence>
<organism evidence="9 10">
    <name type="scientific">Denitromonas iodatirespirans</name>
    <dbReference type="NCBI Taxonomy" id="2795389"/>
    <lineage>
        <taxon>Bacteria</taxon>
        <taxon>Pseudomonadati</taxon>
        <taxon>Pseudomonadota</taxon>
        <taxon>Betaproteobacteria</taxon>
        <taxon>Rhodocyclales</taxon>
        <taxon>Zoogloeaceae</taxon>
        <taxon>Denitromonas</taxon>
    </lineage>
</organism>
<keyword evidence="10" id="KW-1185">Reference proteome</keyword>
<dbReference type="AlphaFoldDB" id="A0A944HC47"/>
<evidence type="ECO:0000313" key="10">
    <source>
        <dbReference type="Proteomes" id="UP000694660"/>
    </source>
</evidence>
<evidence type="ECO:0000256" key="3">
    <source>
        <dbReference type="ARBA" id="ARBA00022801"/>
    </source>
</evidence>
<feature type="domain" description="OB-fold nucleic acid binding" evidence="8">
    <location>
        <begin position="15"/>
        <end position="107"/>
    </location>
</feature>
<comment type="function">
    <text evidence="5">Bidirectionally degrades single-stranded DNA into large acid-insoluble oligonucleotides, which are then degraded further into small acid-soluble oligonucleotides.</text>
</comment>
<comment type="similarity">
    <text evidence="5 6">Belongs to the XseA family.</text>
</comment>
<gene>
    <name evidence="5" type="primary">xseA</name>
    <name evidence="9" type="ORF">I8J34_06710</name>
</gene>
<protein>
    <recommendedName>
        <fullName evidence="5">Exodeoxyribonuclease 7 large subunit</fullName>
        <ecNumber evidence="5">3.1.11.6</ecNumber>
    </recommendedName>
    <alternativeName>
        <fullName evidence="5">Exodeoxyribonuclease VII large subunit</fullName>
        <shortName evidence="5">Exonuclease VII large subunit</shortName>
    </alternativeName>
</protein>
<evidence type="ECO:0000256" key="2">
    <source>
        <dbReference type="ARBA" id="ARBA00022722"/>
    </source>
</evidence>
<evidence type="ECO:0000256" key="6">
    <source>
        <dbReference type="RuleBase" id="RU004355"/>
    </source>
</evidence>
<dbReference type="GO" id="GO:0005737">
    <property type="term" value="C:cytoplasm"/>
    <property type="evidence" value="ECO:0007669"/>
    <property type="project" value="UniProtKB-SubCell"/>
</dbReference>
<evidence type="ECO:0000256" key="1">
    <source>
        <dbReference type="ARBA" id="ARBA00022490"/>
    </source>
</evidence>
<dbReference type="NCBIfam" id="TIGR00237">
    <property type="entry name" value="xseA"/>
    <property type="match status" value="1"/>
</dbReference>
<dbReference type="GO" id="GO:0006308">
    <property type="term" value="P:DNA catabolic process"/>
    <property type="evidence" value="ECO:0007669"/>
    <property type="project" value="UniProtKB-UniRule"/>
</dbReference>
<dbReference type="Pfam" id="PF13742">
    <property type="entry name" value="tRNA_anti_2"/>
    <property type="match status" value="1"/>
</dbReference>
<dbReference type="CDD" id="cd04489">
    <property type="entry name" value="ExoVII_LU_OBF"/>
    <property type="match status" value="1"/>
</dbReference>
<dbReference type="InterPro" id="IPR003753">
    <property type="entry name" value="Exonuc_VII_L"/>
</dbReference>
<dbReference type="GO" id="GO:0008855">
    <property type="term" value="F:exodeoxyribonuclease VII activity"/>
    <property type="evidence" value="ECO:0007669"/>
    <property type="project" value="UniProtKB-UniRule"/>
</dbReference>
<dbReference type="InterPro" id="IPR020579">
    <property type="entry name" value="Exonuc_VII_lsu_C"/>
</dbReference>
<keyword evidence="1 5" id="KW-0963">Cytoplasm</keyword>
<proteinExistence type="inferred from homology"/>
<dbReference type="EC" id="3.1.11.6" evidence="5"/>
<dbReference type="HAMAP" id="MF_00378">
    <property type="entry name" value="Exonuc_7_L"/>
    <property type="match status" value="1"/>
</dbReference>
<evidence type="ECO:0000259" key="7">
    <source>
        <dbReference type="Pfam" id="PF02601"/>
    </source>
</evidence>
<keyword evidence="2 5" id="KW-0540">Nuclease</keyword>
<comment type="caution">
    <text evidence="9">The sequence shown here is derived from an EMBL/GenBank/DDBJ whole genome shotgun (WGS) entry which is preliminary data.</text>
</comment>
<dbReference type="PANTHER" id="PTHR30008">
    <property type="entry name" value="EXODEOXYRIBONUCLEASE 7 LARGE SUBUNIT"/>
    <property type="match status" value="1"/>
</dbReference>
<dbReference type="EMBL" id="JAEKFT010000005">
    <property type="protein sequence ID" value="MBT0960866.1"/>
    <property type="molecule type" value="Genomic_DNA"/>
</dbReference>
<comment type="subunit">
    <text evidence="5">Heterooligomer composed of large and small subunits.</text>
</comment>